<accession>A0A645DV45</accession>
<evidence type="ECO:0000313" key="1">
    <source>
        <dbReference type="EMBL" id="MPM93226.1"/>
    </source>
</evidence>
<name>A0A645DV45_9ZZZZ</name>
<comment type="caution">
    <text evidence="1">The sequence shown here is derived from an EMBL/GenBank/DDBJ whole genome shotgun (WGS) entry which is preliminary data.</text>
</comment>
<dbReference type="AlphaFoldDB" id="A0A645DV45"/>
<gene>
    <name evidence="1" type="ORF">SDC9_140362</name>
</gene>
<proteinExistence type="predicted"/>
<sequence length="232" mass="27127">MTEGMKDMKKRMNMIAKRPQTKVITMVLIAAIYLGLVGCTYGNAMIQDESDENIVSTKKEDNLNEAEWKKAYIEYLSSQSYFSEKEEEVGYTFYFQELYLDEDNIPELYCRYYAGGSPFLIYYDKLHESVKEEELGGYIEYIEHEGLFDMRGMLTVGTDVDQIYKFENNNITLIASGYRGFNTENGVTTWENEQVSEEEYMKQLNGVFDTNKKSEMGKEKNIEELIMFIREL</sequence>
<organism evidence="1">
    <name type="scientific">bioreactor metagenome</name>
    <dbReference type="NCBI Taxonomy" id="1076179"/>
    <lineage>
        <taxon>unclassified sequences</taxon>
        <taxon>metagenomes</taxon>
        <taxon>ecological metagenomes</taxon>
    </lineage>
</organism>
<reference evidence="1" key="1">
    <citation type="submission" date="2019-08" db="EMBL/GenBank/DDBJ databases">
        <authorList>
            <person name="Kucharzyk K."/>
            <person name="Murdoch R.W."/>
            <person name="Higgins S."/>
            <person name="Loffler F."/>
        </authorList>
    </citation>
    <scope>NUCLEOTIDE SEQUENCE</scope>
</reference>
<protein>
    <submittedName>
        <fullName evidence="1">Uncharacterized protein</fullName>
    </submittedName>
</protein>
<dbReference type="EMBL" id="VSSQ01040066">
    <property type="protein sequence ID" value="MPM93226.1"/>
    <property type="molecule type" value="Genomic_DNA"/>
</dbReference>